<evidence type="ECO:0000313" key="2">
    <source>
        <dbReference type="EMBL" id="KAJ0393031.1"/>
    </source>
</evidence>
<keyword evidence="3" id="KW-1185">Reference proteome</keyword>
<gene>
    <name evidence="2" type="ORF">P43SY_005618</name>
</gene>
<dbReference type="Pfam" id="PF08718">
    <property type="entry name" value="GLTP"/>
    <property type="match status" value="1"/>
</dbReference>
<sequence>MALLLSLTAWIESIVSFRALASYLLGLVVYDEVFARSELRPDVKDEILEVEVGEKLGEENQGFRFDRFVASLAECTTKSRAKTDGLLKTSAFLASCDYICGFILVFGRATSFAASTVTGYISTIDSNLAAWPVPAGSATDAITTFTWKEQSVQVIIQREVDQQIAMSGGKKKPSCSRCVLRLMWFIEFVEACVRYTLIENRDESCSAGASKAYEETIGVRHPWLIRKGVISAMSSLPTRSAVIEALHLHDLSPEEAIAQLRVAQTHMKAMLTELHSILKQHGLLDIK</sequence>
<reference evidence="2" key="1">
    <citation type="submission" date="2021-12" db="EMBL/GenBank/DDBJ databases">
        <title>Prjna785345.</title>
        <authorList>
            <person name="Rujirawat T."/>
            <person name="Krajaejun T."/>
        </authorList>
    </citation>
    <scope>NUCLEOTIDE SEQUENCE</scope>
    <source>
        <strain evidence="2">Pi057C3</strain>
    </source>
</reference>
<dbReference type="SUPFAM" id="SSF110004">
    <property type="entry name" value="Glycolipid transfer protein, GLTP"/>
    <property type="match status" value="1"/>
</dbReference>
<dbReference type="InterPro" id="IPR014830">
    <property type="entry name" value="Glycolipid_transfer_prot_dom"/>
</dbReference>
<feature type="domain" description="Glycolipid transfer protein" evidence="1">
    <location>
        <begin position="88"/>
        <end position="246"/>
    </location>
</feature>
<evidence type="ECO:0000259" key="1">
    <source>
        <dbReference type="Pfam" id="PF08718"/>
    </source>
</evidence>
<comment type="caution">
    <text evidence="2">The sequence shown here is derived from an EMBL/GenBank/DDBJ whole genome shotgun (WGS) entry which is preliminary data.</text>
</comment>
<dbReference type="GO" id="GO:1902387">
    <property type="term" value="F:ceramide 1-phosphate binding"/>
    <property type="evidence" value="ECO:0007669"/>
    <property type="project" value="TreeGrafter"/>
</dbReference>
<dbReference type="PANTHER" id="PTHR10219">
    <property type="entry name" value="GLYCOLIPID TRANSFER PROTEIN-RELATED"/>
    <property type="match status" value="1"/>
</dbReference>
<accession>A0AAD5LUX0</accession>
<proteinExistence type="predicted"/>
<dbReference type="GO" id="GO:0005829">
    <property type="term" value="C:cytosol"/>
    <property type="evidence" value="ECO:0007669"/>
    <property type="project" value="TreeGrafter"/>
</dbReference>
<dbReference type="InterPro" id="IPR036497">
    <property type="entry name" value="GLTP_sf"/>
</dbReference>
<evidence type="ECO:0000313" key="3">
    <source>
        <dbReference type="Proteomes" id="UP001209570"/>
    </source>
</evidence>
<dbReference type="EMBL" id="JAKCXM010000540">
    <property type="protein sequence ID" value="KAJ0393031.1"/>
    <property type="molecule type" value="Genomic_DNA"/>
</dbReference>
<protein>
    <recommendedName>
        <fullName evidence="1">Glycolipid transfer protein domain-containing protein</fullName>
    </recommendedName>
</protein>
<dbReference type="Proteomes" id="UP001209570">
    <property type="component" value="Unassembled WGS sequence"/>
</dbReference>
<dbReference type="Gene3D" id="1.10.3520.10">
    <property type="entry name" value="Glycolipid transfer protein"/>
    <property type="match status" value="1"/>
</dbReference>
<dbReference type="GO" id="GO:1902388">
    <property type="term" value="F:ceramide 1-phosphate transfer activity"/>
    <property type="evidence" value="ECO:0007669"/>
    <property type="project" value="TreeGrafter"/>
</dbReference>
<name>A0AAD5LUX0_PYTIN</name>
<organism evidence="2 3">
    <name type="scientific">Pythium insidiosum</name>
    <name type="common">Pythiosis disease agent</name>
    <dbReference type="NCBI Taxonomy" id="114742"/>
    <lineage>
        <taxon>Eukaryota</taxon>
        <taxon>Sar</taxon>
        <taxon>Stramenopiles</taxon>
        <taxon>Oomycota</taxon>
        <taxon>Peronosporomycetes</taxon>
        <taxon>Pythiales</taxon>
        <taxon>Pythiaceae</taxon>
        <taxon>Pythium</taxon>
    </lineage>
</organism>
<dbReference type="GO" id="GO:0016020">
    <property type="term" value="C:membrane"/>
    <property type="evidence" value="ECO:0007669"/>
    <property type="project" value="TreeGrafter"/>
</dbReference>
<dbReference type="AlphaFoldDB" id="A0AAD5LUX0"/>
<dbReference type="PANTHER" id="PTHR10219:SF43">
    <property type="entry name" value="GLYCOLIPID TRANSFER PROTEIN DOMAIN-CONTAINING PROTEIN"/>
    <property type="match status" value="1"/>
</dbReference>